<protein>
    <submittedName>
        <fullName evidence="2">Uncharacterized protein</fullName>
    </submittedName>
</protein>
<evidence type="ECO:0000313" key="3">
    <source>
        <dbReference type="Proteomes" id="UP000530234"/>
    </source>
</evidence>
<feature type="region of interest" description="Disordered" evidence="1">
    <location>
        <begin position="450"/>
        <end position="478"/>
    </location>
</feature>
<name>A0A7W3T3M9_9ACTN</name>
<dbReference type="AlphaFoldDB" id="A0A7W3T3M9"/>
<organism evidence="2 3">
    <name type="scientific">Streptomyces calidiresistens</name>
    <dbReference type="NCBI Taxonomy" id="1485586"/>
    <lineage>
        <taxon>Bacteria</taxon>
        <taxon>Bacillati</taxon>
        <taxon>Actinomycetota</taxon>
        <taxon>Actinomycetes</taxon>
        <taxon>Kitasatosporales</taxon>
        <taxon>Streptomycetaceae</taxon>
        <taxon>Streptomyces</taxon>
    </lineage>
</organism>
<proteinExistence type="predicted"/>
<gene>
    <name evidence="2" type="ORF">FOE67_12595</name>
</gene>
<evidence type="ECO:0000256" key="1">
    <source>
        <dbReference type="SAM" id="MobiDB-lite"/>
    </source>
</evidence>
<reference evidence="3" key="1">
    <citation type="submission" date="2019-10" db="EMBL/GenBank/DDBJ databases">
        <title>Streptomyces sp. nov., a novel actinobacterium isolated from alkaline environment.</title>
        <authorList>
            <person name="Golinska P."/>
        </authorList>
    </citation>
    <scope>NUCLEOTIDE SEQUENCE [LARGE SCALE GENOMIC DNA]</scope>
    <source>
        <strain evidence="3">DSM 42108</strain>
    </source>
</reference>
<keyword evidence="3" id="KW-1185">Reference proteome</keyword>
<evidence type="ECO:0000313" key="2">
    <source>
        <dbReference type="EMBL" id="MBB0230327.1"/>
    </source>
</evidence>
<dbReference type="Proteomes" id="UP000530234">
    <property type="component" value="Unassembled WGS sequence"/>
</dbReference>
<dbReference type="EMBL" id="VKHS01000261">
    <property type="protein sequence ID" value="MBB0230327.1"/>
    <property type="molecule type" value="Genomic_DNA"/>
</dbReference>
<dbReference type="RefSeq" id="WP_182663664.1">
    <property type="nucleotide sequence ID" value="NZ_VKHS01000261.1"/>
</dbReference>
<comment type="caution">
    <text evidence="2">The sequence shown here is derived from an EMBL/GenBank/DDBJ whole genome shotgun (WGS) entry which is preliminary data.</text>
</comment>
<accession>A0A7W3T3M9</accession>
<sequence>MGIPPFLAGFDSSSGMLRANACFLRDEPFTAMGENKLLEIPIAATRLLPPRLREKVFIGSGATETISPKRMGRIDMEEVSRWVAEEYPRRRYPVVAVGSACGALTHLWTALGAPWLPQTFLIPVRQRVHPDDPGGAMFRGLEPGAELVRRNPEITLHHMHDANQDRMMVRALTYFRVKRLELGPTWERFLLDRLEPGGTIVVSECTTRWRTTRVGPRHVFQHGAMGGATEEEFHHGSPRVSEYLERYDSPVRRWYGPEPDGDSPEAEWGFEPALREDIERFARANGFRVRRVVFDHPEAPSPLVADLYRDWYARRSIPTNRLMVSSFILTEPRATLMAGAVPFWMKFNTEVSHRALRDYLDADHREPFDEIHLALFQNGVEAVGLTTIDEWRELLGRARRKGRFLGLRTRAHPRDLAHFARYDAALRRLRPRHPRPEPLTLEDVDDFLERSRKEDENRYPGVRFETLHEPVGSGSRGR</sequence>